<evidence type="ECO:0000313" key="3">
    <source>
        <dbReference type="Proteomes" id="UP001206925"/>
    </source>
</evidence>
<gene>
    <name evidence="2" type="ORF">M8C21_031994</name>
</gene>
<dbReference type="Proteomes" id="UP001206925">
    <property type="component" value="Unassembled WGS sequence"/>
</dbReference>
<organism evidence="2 3">
    <name type="scientific">Ambrosia artemisiifolia</name>
    <name type="common">Common ragweed</name>
    <dbReference type="NCBI Taxonomy" id="4212"/>
    <lineage>
        <taxon>Eukaryota</taxon>
        <taxon>Viridiplantae</taxon>
        <taxon>Streptophyta</taxon>
        <taxon>Embryophyta</taxon>
        <taxon>Tracheophyta</taxon>
        <taxon>Spermatophyta</taxon>
        <taxon>Magnoliopsida</taxon>
        <taxon>eudicotyledons</taxon>
        <taxon>Gunneridae</taxon>
        <taxon>Pentapetalae</taxon>
        <taxon>asterids</taxon>
        <taxon>campanulids</taxon>
        <taxon>Asterales</taxon>
        <taxon>Asteraceae</taxon>
        <taxon>Asteroideae</taxon>
        <taxon>Heliantheae alliance</taxon>
        <taxon>Heliantheae</taxon>
        <taxon>Ambrosia</taxon>
    </lineage>
</organism>
<dbReference type="AlphaFoldDB" id="A0AAD5D655"/>
<evidence type="ECO:0000256" key="1">
    <source>
        <dbReference type="SAM" id="MobiDB-lite"/>
    </source>
</evidence>
<comment type="caution">
    <text evidence="2">The sequence shown here is derived from an EMBL/GenBank/DDBJ whole genome shotgun (WGS) entry which is preliminary data.</text>
</comment>
<evidence type="ECO:0000313" key="2">
    <source>
        <dbReference type="EMBL" id="KAI7753840.1"/>
    </source>
</evidence>
<reference evidence="2" key="1">
    <citation type="submission" date="2022-06" db="EMBL/GenBank/DDBJ databases">
        <title>Uncovering the hologenomic basis of an extraordinary plant invasion.</title>
        <authorList>
            <person name="Bieker V.C."/>
            <person name="Martin M.D."/>
            <person name="Gilbert T."/>
            <person name="Hodgins K."/>
            <person name="Battlay P."/>
            <person name="Petersen B."/>
            <person name="Wilson J."/>
        </authorList>
    </citation>
    <scope>NUCLEOTIDE SEQUENCE</scope>
    <source>
        <strain evidence="2">AA19_3_7</strain>
        <tissue evidence="2">Leaf</tissue>
    </source>
</reference>
<protein>
    <submittedName>
        <fullName evidence="2">Uncharacterized protein</fullName>
    </submittedName>
</protein>
<keyword evidence="3" id="KW-1185">Reference proteome</keyword>
<sequence>MEVNDDVSPTKETFLPFIAFECKFSTPELKEYWVPVHLSSMQNCQDTPSLNRTELNWKRTHKDTSTAKILQIPASTLVQSKNPYMISGPTTCLPGHSLAGSGLRFPAPHLRSSPSLFASFYNQPTSDETSIEPLPSLSATQTVDKRSPV</sequence>
<proteinExistence type="predicted"/>
<feature type="region of interest" description="Disordered" evidence="1">
    <location>
        <begin position="124"/>
        <end position="149"/>
    </location>
</feature>
<dbReference type="EMBL" id="JAMZMK010005258">
    <property type="protein sequence ID" value="KAI7753840.1"/>
    <property type="molecule type" value="Genomic_DNA"/>
</dbReference>
<accession>A0AAD5D655</accession>
<name>A0AAD5D655_AMBAR</name>